<dbReference type="Proteomes" id="UP000091820">
    <property type="component" value="Unassembled WGS sequence"/>
</dbReference>
<evidence type="ECO:0000256" key="1">
    <source>
        <dbReference type="SAM" id="Phobius"/>
    </source>
</evidence>
<reference evidence="3" key="1">
    <citation type="submission" date="2014-03" db="EMBL/GenBank/DDBJ databases">
        <authorList>
            <person name="Aksoy S."/>
            <person name="Warren W."/>
            <person name="Wilson R.K."/>
        </authorList>
    </citation>
    <scope>NUCLEOTIDE SEQUENCE [LARGE SCALE GENOMIC DNA]</scope>
    <source>
        <strain evidence="3">IAEA</strain>
    </source>
</reference>
<dbReference type="STRING" id="37001.A0A1A9X2R6"/>
<organism evidence="2 3">
    <name type="scientific">Glossina brevipalpis</name>
    <dbReference type="NCBI Taxonomy" id="37001"/>
    <lineage>
        <taxon>Eukaryota</taxon>
        <taxon>Metazoa</taxon>
        <taxon>Ecdysozoa</taxon>
        <taxon>Arthropoda</taxon>
        <taxon>Hexapoda</taxon>
        <taxon>Insecta</taxon>
        <taxon>Pterygota</taxon>
        <taxon>Neoptera</taxon>
        <taxon>Endopterygota</taxon>
        <taxon>Diptera</taxon>
        <taxon>Brachycera</taxon>
        <taxon>Muscomorpha</taxon>
        <taxon>Hippoboscoidea</taxon>
        <taxon>Glossinidae</taxon>
        <taxon>Glossina</taxon>
    </lineage>
</organism>
<evidence type="ECO:0000313" key="3">
    <source>
        <dbReference type="Proteomes" id="UP000091820"/>
    </source>
</evidence>
<feature type="transmembrane region" description="Helical" evidence="1">
    <location>
        <begin position="44"/>
        <end position="65"/>
    </location>
</feature>
<keyword evidence="3" id="KW-1185">Reference proteome</keyword>
<keyword evidence="1" id="KW-0472">Membrane</keyword>
<reference evidence="2" key="2">
    <citation type="submission" date="2020-05" db="UniProtKB">
        <authorList>
            <consortium name="EnsemblMetazoa"/>
        </authorList>
    </citation>
    <scope>IDENTIFICATION</scope>
    <source>
        <strain evidence="2">IAEA</strain>
    </source>
</reference>
<accession>A0A1A9X2R6</accession>
<proteinExistence type="predicted"/>
<dbReference type="EnsemblMetazoa" id="GBRI042185-RA">
    <property type="protein sequence ID" value="GBRI042185-PA"/>
    <property type="gene ID" value="GBRI042185"/>
</dbReference>
<dbReference type="AlphaFoldDB" id="A0A1A9X2R6"/>
<keyword evidence="1" id="KW-1133">Transmembrane helix</keyword>
<evidence type="ECO:0000313" key="2">
    <source>
        <dbReference type="EnsemblMetazoa" id="GBRI042185-PA"/>
    </source>
</evidence>
<protein>
    <submittedName>
        <fullName evidence="2">Uncharacterized protein</fullName>
    </submittedName>
</protein>
<keyword evidence="1" id="KW-0812">Transmembrane</keyword>
<dbReference type="VEuPathDB" id="VectorBase:GBRI042185"/>
<sequence>MEIKNCSLTVFGWYTMSTVLNTVPGNHFVVAGITTQWESNFDNMVAGLKVYILIVIVTSGFNGFGQFRGEWKLQKFEGNCLLRIVMTRKFLRSYILKELKFTLDNQIAPQKPSIFGECLSKSSSSLEIAFASCGNFKQLGSAKSIDACESTVLQIKAISLPCSEEYWNIFITHCTSTVEMWLKISRFTPQTTEDFWCARLNMKSFMQRLPIFVSIDNDFYNVDGLLKLCDVLTENPS</sequence>
<name>A0A1A9X2R6_9MUSC</name>